<evidence type="ECO:0000313" key="2">
    <source>
        <dbReference type="Proteomes" id="UP000291343"/>
    </source>
</evidence>
<dbReference type="InParanoid" id="A0A482X8L6"/>
<organism evidence="1 2">
    <name type="scientific">Laodelphax striatellus</name>
    <name type="common">Small brown planthopper</name>
    <name type="synonym">Delphax striatella</name>
    <dbReference type="NCBI Taxonomy" id="195883"/>
    <lineage>
        <taxon>Eukaryota</taxon>
        <taxon>Metazoa</taxon>
        <taxon>Ecdysozoa</taxon>
        <taxon>Arthropoda</taxon>
        <taxon>Hexapoda</taxon>
        <taxon>Insecta</taxon>
        <taxon>Pterygota</taxon>
        <taxon>Neoptera</taxon>
        <taxon>Paraneoptera</taxon>
        <taxon>Hemiptera</taxon>
        <taxon>Auchenorrhyncha</taxon>
        <taxon>Fulgoroidea</taxon>
        <taxon>Delphacidae</taxon>
        <taxon>Criomorphinae</taxon>
        <taxon>Laodelphax</taxon>
    </lineage>
</organism>
<dbReference type="OrthoDB" id="8123125at2759"/>
<reference evidence="1 2" key="1">
    <citation type="journal article" date="2017" name="Gigascience">
        <title>Genome sequence of the small brown planthopper, Laodelphax striatellus.</title>
        <authorList>
            <person name="Zhu J."/>
            <person name="Jiang F."/>
            <person name="Wang X."/>
            <person name="Yang P."/>
            <person name="Bao Y."/>
            <person name="Zhao W."/>
            <person name="Wang W."/>
            <person name="Lu H."/>
            <person name="Wang Q."/>
            <person name="Cui N."/>
            <person name="Li J."/>
            <person name="Chen X."/>
            <person name="Luo L."/>
            <person name="Yu J."/>
            <person name="Kang L."/>
            <person name="Cui F."/>
        </authorList>
    </citation>
    <scope>NUCLEOTIDE SEQUENCE [LARGE SCALE GENOMIC DNA]</scope>
    <source>
        <strain evidence="1">Lst14</strain>
    </source>
</reference>
<keyword evidence="2" id="KW-1185">Reference proteome</keyword>
<name>A0A482X8L6_LAOST</name>
<dbReference type="AlphaFoldDB" id="A0A482X8L6"/>
<gene>
    <name evidence="1" type="ORF">LSTR_LSTR006649</name>
</gene>
<sequence>MRLRVLSASYPEGNFRGNQLLDGLISLLPLYPAQMIDLHVRIPADLQHTCWTPWSMFQDSIEACFHSSPSLFPLLILAADSGVTCLPVRGKCVLPIFAVLREQANIGASFNSSPFLFPLLILAHILVTPRLSTSFLALCERLRGKSEDSG</sequence>
<dbReference type="Proteomes" id="UP000291343">
    <property type="component" value="Unassembled WGS sequence"/>
</dbReference>
<proteinExistence type="predicted"/>
<protein>
    <submittedName>
        <fullName evidence="1">Uncharacterized protein</fullName>
    </submittedName>
</protein>
<accession>A0A482X8L6</accession>
<comment type="caution">
    <text evidence="1">The sequence shown here is derived from an EMBL/GenBank/DDBJ whole genome shotgun (WGS) entry which is preliminary data.</text>
</comment>
<dbReference type="EMBL" id="QKKF02015641">
    <property type="protein sequence ID" value="RZF42056.1"/>
    <property type="molecule type" value="Genomic_DNA"/>
</dbReference>
<evidence type="ECO:0000313" key="1">
    <source>
        <dbReference type="EMBL" id="RZF42056.1"/>
    </source>
</evidence>